<accession>A0A811PKR8</accession>
<dbReference type="Proteomes" id="UP000604825">
    <property type="component" value="Unassembled WGS sequence"/>
</dbReference>
<proteinExistence type="predicted"/>
<sequence>MAGGGPAAAAVVMAVAVASISEVVAVTAVTISAVAAVAAAAIPLAVGRRWNGTGLTLSTETSELRLVLMPWKGSTQINVVDQRTLSDKQQHHSQSQWSDYADDEHWSTENTQELVNLGTTKRARWSHQMKLFLIDLLKEHDVPGFRTHNAWSKDAWTNIVRRVNAKFGTSYSVNQVKQQEQDLKKAYRSVKDLLAESGFGWDTERMMVTAPASVWSSFTARNNNKDAFHWQDRSFPYYDALSSLYDGRHAEGRTRQGMDHYASKAKNVLVPSTQTTQVADTYDSPSPTLNAPGESDLQFHLDEETEEANFDFSRPSSNHVHQPQAAPTSTHMHREASDSRCGSASIRIPAAAPASQRHAVAAVAVGGGAGFEWARKAWPAQIQAGIDALQVPAECKVREVAALPGCQVQEQILHPAVRWQERRHLQVSIPSHNHPAWVLVAVAITLINLAVD</sequence>
<dbReference type="Pfam" id="PF12776">
    <property type="entry name" value="Myb_DNA-bind_3"/>
    <property type="match status" value="1"/>
</dbReference>
<evidence type="ECO:0000256" key="1">
    <source>
        <dbReference type="SAM" id="MobiDB-lite"/>
    </source>
</evidence>
<evidence type="ECO:0000313" key="3">
    <source>
        <dbReference type="EMBL" id="CAD6244961.1"/>
    </source>
</evidence>
<dbReference type="OrthoDB" id="683390at2759"/>
<dbReference type="PANTHER" id="PTHR47072:SF1">
    <property type="entry name" value="OS09G0122200 PROTEIN"/>
    <property type="match status" value="1"/>
</dbReference>
<reference evidence="3" key="1">
    <citation type="submission" date="2020-10" db="EMBL/GenBank/DDBJ databases">
        <authorList>
            <person name="Han B."/>
            <person name="Lu T."/>
            <person name="Zhao Q."/>
            <person name="Huang X."/>
            <person name="Zhao Y."/>
        </authorList>
    </citation>
    <scope>NUCLEOTIDE SEQUENCE</scope>
</reference>
<protein>
    <recommendedName>
        <fullName evidence="2">Myb/SANT-like domain-containing protein</fullName>
    </recommendedName>
</protein>
<dbReference type="EMBL" id="CAJGYO010000007">
    <property type="protein sequence ID" value="CAD6244961.1"/>
    <property type="molecule type" value="Genomic_DNA"/>
</dbReference>
<feature type="region of interest" description="Disordered" evidence="1">
    <location>
        <begin position="305"/>
        <end position="344"/>
    </location>
</feature>
<evidence type="ECO:0000259" key="2">
    <source>
        <dbReference type="Pfam" id="PF12776"/>
    </source>
</evidence>
<dbReference type="AlphaFoldDB" id="A0A811PKR8"/>
<name>A0A811PKR8_9POAL</name>
<organism evidence="3 4">
    <name type="scientific">Miscanthus lutarioriparius</name>
    <dbReference type="NCBI Taxonomy" id="422564"/>
    <lineage>
        <taxon>Eukaryota</taxon>
        <taxon>Viridiplantae</taxon>
        <taxon>Streptophyta</taxon>
        <taxon>Embryophyta</taxon>
        <taxon>Tracheophyta</taxon>
        <taxon>Spermatophyta</taxon>
        <taxon>Magnoliopsida</taxon>
        <taxon>Liliopsida</taxon>
        <taxon>Poales</taxon>
        <taxon>Poaceae</taxon>
        <taxon>PACMAD clade</taxon>
        <taxon>Panicoideae</taxon>
        <taxon>Andropogonodae</taxon>
        <taxon>Andropogoneae</taxon>
        <taxon>Saccharinae</taxon>
        <taxon>Miscanthus</taxon>
    </lineage>
</organism>
<comment type="caution">
    <text evidence="3">The sequence shown here is derived from an EMBL/GenBank/DDBJ whole genome shotgun (WGS) entry which is preliminary data.</text>
</comment>
<feature type="domain" description="Myb/SANT-like" evidence="2">
    <location>
        <begin position="124"/>
        <end position="217"/>
    </location>
</feature>
<dbReference type="PANTHER" id="PTHR47072">
    <property type="match status" value="1"/>
</dbReference>
<keyword evidence="4" id="KW-1185">Reference proteome</keyword>
<gene>
    <name evidence="3" type="ORF">NCGR_LOCUS29429</name>
</gene>
<dbReference type="InterPro" id="IPR024752">
    <property type="entry name" value="Myb/SANT-like_dom"/>
</dbReference>
<evidence type="ECO:0000313" key="4">
    <source>
        <dbReference type="Proteomes" id="UP000604825"/>
    </source>
</evidence>
<feature type="compositionally biased region" description="Polar residues" evidence="1">
    <location>
        <begin position="314"/>
        <end position="330"/>
    </location>
</feature>
<feature type="region of interest" description="Disordered" evidence="1">
    <location>
        <begin position="85"/>
        <end position="104"/>
    </location>
</feature>